<proteinExistence type="predicted"/>
<keyword evidence="2" id="KW-0472">Membrane</keyword>
<feature type="compositionally biased region" description="Polar residues" evidence="1">
    <location>
        <begin position="70"/>
        <end position="86"/>
    </location>
</feature>
<accession>A0AAN9IQN4</accession>
<feature type="compositionally biased region" description="Polar residues" evidence="1">
    <location>
        <begin position="24"/>
        <end position="39"/>
    </location>
</feature>
<evidence type="ECO:0000256" key="1">
    <source>
        <dbReference type="SAM" id="MobiDB-lite"/>
    </source>
</evidence>
<name>A0AAN9IQN4_CLITE</name>
<feature type="compositionally biased region" description="Basic and acidic residues" evidence="1">
    <location>
        <begin position="7"/>
        <end position="20"/>
    </location>
</feature>
<organism evidence="3 4">
    <name type="scientific">Clitoria ternatea</name>
    <name type="common">Butterfly pea</name>
    <dbReference type="NCBI Taxonomy" id="43366"/>
    <lineage>
        <taxon>Eukaryota</taxon>
        <taxon>Viridiplantae</taxon>
        <taxon>Streptophyta</taxon>
        <taxon>Embryophyta</taxon>
        <taxon>Tracheophyta</taxon>
        <taxon>Spermatophyta</taxon>
        <taxon>Magnoliopsida</taxon>
        <taxon>eudicotyledons</taxon>
        <taxon>Gunneridae</taxon>
        <taxon>Pentapetalae</taxon>
        <taxon>rosids</taxon>
        <taxon>fabids</taxon>
        <taxon>Fabales</taxon>
        <taxon>Fabaceae</taxon>
        <taxon>Papilionoideae</taxon>
        <taxon>50 kb inversion clade</taxon>
        <taxon>NPAAA clade</taxon>
        <taxon>indigoferoid/millettioid clade</taxon>
        <taxon>Phaseoleae</taxon>
        <taxon>Clitoria</taxon>
    </lineage>
</organism>
<evidence type="ECO:0000256" key="2">
    <source>
        <dbReference type="SAM" id="Phobius"/>
    </source>
</evidence>
<evidence type="ECO:0000313" key="3">
    <source>
        <dbReference type="EMBL" id="KAK7284259.1"/>
    </source>
</evidence>
<dbReference type="AlphaFoldDB" id="A0AAN9IQN4"/>
<gene>
    <name evidence="3" type="ORF">RJT34_19003</name>
</gene>
<reference evidence="3 4" key="1">
    <citation type="submission" date="2024-01" db="EMBL/GenBank/DDBJ databases">
        <title>The genomes of 5 underutilized Papilionoideae crops provide insights into root nodulation and disease resistance.</title>
        <authorList>
            <person name="Yuan L."/>
        </authorList>
    </citation>
    <scope>NUCLEOTIDE SEQUENCE [LARGE SCALE GENOMIC DNA]</scope>
    <source>
        <strain evidence="3">LY-2023</strain>
        <tissue evidence="3">Leaf</tissue>
    </source>
</reference>
<keyword evidence="2" id="KW-1133">Transmembrane helix</keyword>
<dbReference type="Proteomes" id="UP001359559">
    <property type="component" value="Unassembled WGS sequence"/>
</dbReference>
<feature type="transmembrane region" description="Helical" evidence="2">
    <location>
        <begin position="170"/>
        <end position="192"/>
    </location>
</feature>
<sequence>MSCQADFDNRAEKVSNREEGEVSEPTNLTEKTPEGSSSKMELGGDKPILSSNGKNTAQDGGGSATESRKSLNNSLTSSVHVPSDSLSCPFPKNNEPKLKPPTATPQTEIPQFSDPPFHLALPKTNPHLLSHNLTDQDPTWSSSSRRADPRQIMSDELRCVPCVSLCFPVAWNHVVPAGFCISVIFCLACLLCTPWPSLGPYY</sequence>
<evidence type="ECO:0000313" key="4">
    <source>
        <dbReference type="Proteomes" id="UP001359559"/>
    </source>
</evidence>
<dbReference type="EMBL" id="JAYKXN010000005">
    <property type="protein sequence ID" value="KAK7284259.1"/>
    <property type="molecule type" value="Genomic_DNA"/>
</dbReference>
<keyword evidence="4" id="KW-1185">Reference proteome</keyword>
<keyword evidence="2" id="KW-0812">Transmembrane</keyword>
<comment type="caution">
    <text evidence="3">The sequence shown here is derived from an EMBL/GenBank/DDBJ whole genome shotgun (WGS) entry which is preliminary data.</text>
</comment>
<feature type="region of interest" description="Disordered" evidence="1">
    <location>
        <begin position="1"/>
        <end position="108"/>
    </location>
</feature>
<protein>
    <submittedName>
        <fullName evidence="3">Uncharacterized protein</fullName>
    </submittedName>
</protein>
<feature type="compositionally biased region" description="Polar residues" evidence="1">
    <location>
        <begin position="49"/>
        <end position="58"/>
    </location>
</feature>